<keyword evidence="1" id="KW-1133">Transmembrane helix</keyword>
<keyword evidence="3" id="KW-1185">Reference proteome</keyword>
<evidence type="ECO:0000313" key="3">
    <source>
        <dbReference type="Proteomes" id="UP000266841"/>
    </source>
</evidence>
<name>K0R851_THAOC</name>
<feature type="non-terminal residue" evidence="2">
    <location>
        <position position="1"/>
    </location>
</feature>
<comment type="caution">
    <text evidence="2">The sequence shown here is derived from an EMBL/GenBank/DDBJ whole genome shotgun (WGS) entry which is preliminary data.</text>
</comment>
<proteinExistence type="predicted"/>
<feature type="transmembrane region" description="Helical" evidence="1">
    <location>
        <begin position="20"/>
        <end position="37"/>
    </location>
</feature>
<reference evidence="2 3" key="1">
    <citation type="journal article" date="2012" name="Genome Biol.">
        <title>Genome and low-iron response of an oceanic diatom adapted to chronic iron limitation.</title>
        <authorList>
            <person name="Lommer M."/>
            <person name="Specht M."/>
            <person name="Roy A.S."/>
            <person name="Kraemer L."/>
            <person name="Andreson R."/>
            <person name="Gutowska M.A."/>
            <person name="Wolf J."/>
            <person name="Bergner S.V."/>
            <person name="Schilhabel M.B."/>
            <person name="Klostermeier U.C."/>
            <person name="Beiko R.G."/>
            <person name="Rosenstiel P."/>
            <person name="Hippler M."/>
            <person name="Laroche J."/>
        </authorList>
    </citation>
    <scope>NUCLEOTIDE SEQUENCE [LARGE SCALE GENOMIC DNA]</scope>
    <source>
        <strain evidence="2 3">CCMP1005</strain>
    </source>
</reference>
<organism evidence="2 3">
    <name type="scientific">Thalassiosira oceanica</name>
    <name type="common">Marine diatom</name>
    <dbReference type="NCBI Taxonomy" id="159749"/>
    <lineage>
        <taxon>Eukaryota</taxon>
        <taxon>Sar</taxon>
        <taxon>Stramenopiles</taxon>
        <taxon>Ochrophyta</taxon>
        <taxon>Bacillariophyta</taxon>
        <taxon>Coscinodiscophyceae</taxon>
        <taxon>Thalassiosirophycidae</taxon>
        <taxon>Thalassiosirales</taxon>
        <taxon>Thalassiosiraceae</taxon>
        <taxon>Thalassiosira</taxon>
    </lineage>
</organism>
<accession>K0R851</accession>
<evidence type="ECO:0000313" key="2">
    <source>
        <dbReference type="EMBL" id="EJK44966.1"/>
    </source>
</evidence>
<evidence type="ECO:0000256" key="1">
    <source>
        <dbReference type="SAM" id="Phobius"/>
    </source>
</evidence>
<dbReference type="AlphaFoldDB" id="K0R851"/>
<sequence>TTHTHTHTHTHTAHTRKAPRLSYSFLFLISFCSLFRTPRIKSYQSEDLLLLYRCPLSWLESY</sequence>
<keyword evidence="1" id="KW-0812">Transmembrane</keyword>
<dbReference type="EMBL" id="AGNL01048999">
    <property type="protein sequence ID" value="EJK44966.1"/>
    <property type="molecule type" value="Genomic_DNA"/>
</dbReference>
<dbReference type="Proteomes" id="UP000266841">
    <property type="component" value="Unassembled WGS sequence"/>
</dbReference>
<gene>
    <name evidence="2" type="ORF">THAOC_36453</name>
</gene>
<protein>
    <submittedName>
        <fullName evidence="2">Uncharacterized protein</fullName>
    </submittedName>
</protein>
<keyword evidence="1" id="KW-0472">Membrane</keyword>